<accession>A0A7W9Z091</accession>
<protein>
    <submittedName>
        <fullName evidence="2">Translation elongation factor EF-Tu-like GTPase</fullName>
    </submittedName>
</protein>
<feature type="compositionally biased region" description="Basic and acidic residues" evidence="1">
    <location>
        <begin position="60"/>
        <end position="71"/>
    </location>
</feature>
<keyword evidence="2" id="KW-0251">Elongation factor</keyword>
<organism evidence="2 3">
    <name type="scientific">Pseudorhizobium flavum</name>
    <dbReference type="NCBI Taxonomy" id="1335061"/>
    <lineage>
        <taxon>Bacteria</taxon>
        <taxon>Pseudomonadati</taxon>
        <taxon>Pseudomonadota</taxon>
        <taxon>Alphaproteobacteria</taxon>
        <taxon>Hyphomicrobiales</taxon>
        <taxon>Rhizobiaceae</taxon>
        <taxon>Rhizobium/Agrobacterium group</taxon>
        <taxon>Pseudorhizobium</taxon>
    </lineage>
</organism>
<keyword evidence="2" id="KW-0648">Protein biosynthesis</keyword>
<evidence type="ECO:0000313" key="3">
    <source>
        <dbReference type="Proteomes" id="UP000535501"/>
    </source>
</evidence>
<gene>
    <name evidence="2" type="ORF">HNQ75_003668</name>
</gene>
<feature type="region of interest" description="Disordered" evidence="1">
    <location>
        <begin position="1"/>
        <end position="71"/>
    </location>
</feature>
<dbReference type="AlphaFoldDB" id="A0A7W9Z091"/>
<comment type="caution">
    <text evidence="2">The sequence shown here is derived from an EMBL/GenBank/DDBJ whole genome shotgun (WGS) entry which is preliminary data.</text>
</comment>
<evidence type="ECO:0000313" key="2">
    <source>
        <dbReference type="EMBL" id="MBB6181680.1"/>
    </source>
</evidence>
<evidence type="ECO:0000256" key="1">
    <source>
        <dbReference type="SAM" id="MobiDB-lite"/>
    </source>
</evidence>
<proteinExistence type="predicted"/>
<dbReference type="Proteomes" id="UP000535501">
    <property type="component" value="Unassembled WGS sequence"/>
</dbReference>
<keyword evidence="3" id="KW-1185">Reference proteome</keyword>
<name>A0A7W9Z091_9HYPH</name>
<dbReference type="GO" id="GO:0003746">
    <property type="term" value="F:translation elongation factor activity"/>
    <property type="evidence" value="ECO:0007669"/>
    <property type="project" value="UniProtKB-KW"/>
</dbReference>
<sequence>MANASSKHIGSGAHGKSSGTGALTDVDKDLLPDNMVLSNRDKAQHSRERGLDSKTVQTEQFHDHQDNHLER</sequence>
<reference evidence="2 3" key="1">
    <citation type="submission" date="2020-08" db="EMBL/GenBank/DDBJ databases">
        <title>Genomic Encyclopedia of Type Strains, Phase IV (KMG-IV): sequencing the most valuable type-strain genomes for metagenomic binning, comparative biology and taxonomic classification.</title>
        <authorList>
            <person name="Goeker M."/>
        </authorList>
    </citation>
    <scope>NUCLEOTIDE SEQUENCE [LARGE SCALE GENOMIC DNA]</scope>
    <source>
        <strain evidence="2 3">DSM 102134</strain>
    </source>
</reference>
<dbReference type="RefSeq" id="WP_077545886.1">
    <property type="nucleotide sequence ID" value="NZ_JACHEJ010000012.1"/>
</dbReference>
<dbReference type="EMBL" id="JACHEJ010000012">
    <property type="protein sequence ID" value="MBB6181680.1"/>
    <property type="molecule type" value="Genomic_DNA"/>
</dbReference>
<feature type="compositionally biased region" description="Basic and acidic residues" evidence="1">
    <location>
        <begin position="39"/>
        <end position="52"/>
    </location>
</feature>